<evidence type="ECO:0000256" key="3">
    <source>
        <dbReference type="SAM" id="SignalP"/>
    </source>
</evidence>
<dbReference type="EMBL" id="CADEAL010000225">
    <property type="protein sequence ID" value="CAB1416797.1"/>
    <property type="molecule type" value="Genomic_DNA"/>
</dbReference>
<keyword evidence="2" id="KW-0472">Membrane</keyword>
<evidence type="ECO:0000256" key="2">
    <source>
        <dbReference type="SAM" id="Phobius"/>
    </source>
</evidence>
<reference evidence="4" key="1">
    <citation type="submission" date="2020-03" db="EMBL/GenBank/DDBJ databases">
        <authorList>
            <person name="Weist P."/>
        </authorList>
    </citation>
    <scope>NUCLEOTIDE SEQUENCE</scope>
</reference>
<keyword evidence="3" id="KW-0732">Signal</keyword>
<name>A0A9N7TPS9_PLEPL</name>
<dbReference type="Proteomes" id="UP001153269">
    <property type="component" value="Unassembled WGS sequence"/>
</dbReference>
<keyword evidence="2" id="KW-0812">Transmembrane</keyword>
<evidence type="ECO:0000313" key="4">
    <source>
        <dbReference type="EMBL" id="CAB1416797.1"/>
    </source>
</evidence>
<keyword evidence="2" id="KW-1133">Transmembrane helix</keyword>
<feature type="region of interest" description="Disordered" evidence="1">
    <location>
        <begin position="35"/>
        <end position="94"/>
    </location>
</feature>
<protein>
    <submittedName>
        <fullName evidence="4">Uncharacterized protein</fullName>
    </submittedName>
</protein>
<sequence>MRKCPSTQLNHLKMMRLLFLCLLLLLPAASAASEDTEGSGVDEMDDEDLTTKKGVAIPNSGGSSVLDKTTGEEDKSGVAIPNSGGSTVLDKTTGEEDKSDQLTVIIIIVAVCVLALSVATIITVLFVRRRMHSRQQGIYSVPAEQDHKGPV</sequence>
<gene>
    <name evidence="4" type="ORF">PLEPLA_LOCUS4588</name>
</gene>
<feature type="transmembrane region" description="Helical" evidence="2">
    <location>
        <begin position="102"/>
        <end position="127"/>
    </location>
</feature>
<comment type="caution">
    <text evidence="4">The sequence shown here is derived from an EMBL/GenBank/DDBJ whole genome shotgun (WGS) entry which is preliminary data.</text>
</comment>
<accession>A0A9N7TPS9</accession>
<evidence type="ECO:0000313" key="5">
    <source>
        <dbReference type="Proteomes" id="UP001153269"/>
    </source>
</evidence>
<keyword evidence="5" id="KW-1185">Reference proteome</keyword>
<evidence type="ECO:0000256" key="1">
    <source>
        <dbReference type="SAM" id="MobiDB-lite"/>
    </source>
</evidence>
<feature type="chain" id="PRO_5040156404" evidence="3">
    <location>
        <begin position="32"/>
        <end position="151"/>
    </location>
</feature>
<dbReference type="AlphaFoldDB" id="A0A9N7TPS9"/>
<feature type="compositionally biased region" description="Acidic residues" evidence="1">
    <location>
        <begin position="35"/>
        <end position="48"/>
    </location>
</feature>
<feature type="signal peptide" evidence="3">
    <location>
        <begin position="1"/>
        <end position="31"/>
    </location>
</feature>
<proteinExistence type="predicted"/>
<organism evidence="4 5">
    <name type="scientific">Pleuronectes platessa</name>
    <name type="common">European plaice</name>
    <dbReference type="NCBI Taxonomy" id="8262"/>
    <lineage>
        <taxon>Eukaryota</taxon>
        <taxon>Metazoa</taxon>
        <taxon>Chordata</taxon>
        <taxon>Craniata</taxon>
        <taxon>Vertebrata</taxon>
        <taxon>Euteleostomi</taxon>
        <taxon>Actinopterygii</taxon>
        <taxon>Neopterygii</taxon>
        <taxon>Teleostei</taxon>
        <taxon>Neoteleostei</taxon>
        <taxon>Acanthomorphata</taxon>
        <taxon>Carangaria</taxon>
        <taxon>Pleuronectiformes</taxon>
        <taxon>Pleuronectoidei</taxon>
        <taxon>Pleuronectidae</taxon>
        <taxon>Pleuronectes</taxon>
    </lineage>
</organism>